<evidence type="ECO:0000256" key="4">
    <source>
        <dbReference type="ARBA" id="ARBA00023163"/>
    </source>
</evidence>
<comment type="subcellular location">
    <subcellularLocation>
        <location evidence="1">Nucleus</location>
    </subcellularLocation>
</comment>
<keyword evidence="5" id="KW-0539">Nucleus</keyword>
<organism evidence="8 9">
    <name type="scientific">Rhynchosporium agropyri</name>
    <dbReference type="NCBI Taxonomy" id="914238"/>
    <lineage>
        <taxon>Eukaryota</taxon>
        <taxon>Fungi</taxon>
        <taxon>Dikarya</taxon>
        <taxon>Ascomycota</taxon>
        <taxon>Pezizomycotina</taxon>
        <taxon>Leotiomycetes</taxon>
        <taxon>Helotiales</taxon>
        <taxon>Ploettnerulaceae</taxon>
        <taxon>Rhynchosporium</taxon>
    </lineage>
</organism>
<dbReference type="GO" id="GO:0046983">
    <property type="term" value="F:protein dimerization activity"/>
    <property type="evidence" value="ECO:0007669"/>
    <property type="project" value="InterPro"/>
</dbReference>
<dbReference type="InterPro" id="IPR002100">
    <property type="entry name" value="TF_MADSbox"/>
</dbReference>
<keyword evidence="2" id="KW-0805">Transcription regulation</keyword>
<dbReference type="AlphaFoldDB" id="A0A1E1L8Y1"/>
<name>A0A1E1L8Y1_9HELO</name>
<dbReference type="Proteomes" id="UP000178912">
    <property type="component" value="Unassembled WGS sequence"/>
</dbReference>
<keyword evidence="3" id="KW-0238">DNA-binding</keyword>
<dbReference type="EMBL" id="FJUX01000091">
    <property type="protein sequence ID" value="CZT07011.1"/>
    <property type="molecule type" value="Genomic_DNA"/>
</dbReference>
<feature type="domain" description="MADS-box" evidence="7">
    <location>
        <begin position="1"/>
        <end position="49"/>
    </location>
</feature>
<feature type="region of interest" description="Disordered" evidence="6">
    <location>
        <begin position="92"/>
        <end position="160"/>
    </location>
</feature>
<evidence type="ECO:0000256" key="2">
    <source>
        <dbReference type="ARBA" id="ARBA00023015"/>
    </source>
</evidence>
<sequence>MDKRAKAEQFRKRKNNFFHRGYDIGVACDTEVFILFRRNGKFYTFTNTEKLVWPTKEDIVSQNYPRRNWSWSNPGKQRNLVMSKTAMDYETASQAKKKASKLNKPNSCPSNASEDTSTLPLLGIKVPESPQLDLPAQGGRLEGLHSIPNSLSELGRSGLE</sequence>
<proteinExistence type="predicted"/>
<dbReference type="PROSITE" id="PS50066">
    <property type="entry name" value="MADS_BOX_2"/>
    <property type="match status" value="1"/>
</dbReference>
<evidence type="ECO:0000313" key="8">
    <source>
        <dbReference type="EMBL" id="CZT07011.1"/>
    </source>
</evidence>
<evidence type="ECO:0000313" key="9">
    <source>
        <dbReference type="Proteomes" id="UP000178912"/>
    </source>
</evidence>
<dbReference type="Gene3D" id="3.40.1810.10">
    <property type="entry name" value="Transcription factor, MADS-box"/>
    <property type="match status" value="1"/>
</dbReference>
<feature type="compositionally biased region" description="Polar residues" evidence="6">
    <location>
        <begin position="103"/>
        <end position="119"/>
    </location>
</feature>
<protein>
    <recommendedName>
        <fullName evidence="7">MADS-box domain-containing protein</fullName>
    </recommendedName>
</protein>
<evidence type="ECO:0000256" key="6">
    <source>
        <dbReference type="SAM" id="MobiDB-lite"/>
    </source>
</evidence>
<evidence type="ECO:0000256" key="5">
    <source>
        <dbReference type="ARBA" id="ARBA00023242"/>
    </source>
</evidence>
<dbReference type="SUPFAM" id="SSF55455">
    <property type="entry name" value="SRF-like"/>
    <property type="match status" value="1"/>
</dbReference>
<dbReference type="GO" id="GO:0003677">
    <property type="term" value="F:DNA binding"/>
    <property type="evidence" value="ECO:0007669"/>
    <property type="project" value="UniProtKB-KW"/>
</dbReference>
<keyword evidence="4" id="KW-0804">Transcription</keyword>
<gene>
    <name evidence="8" type="ORF">RAG0_12597</name>
</gene>
<reference evidence="9" key="1">
    <citation type="submission" date="2016-03" db="EMBL/GenBank/DDBJ databases">
        <authorList>
            <person name="Guldener U."/>
        </authorList>
    </citation>
    <scope>NUCLEOTIDE SEQUENCE [LARGE SCALE GENOMIC DNA]</scope>
    <source>
        <strain evidence="9">04CH-RAC-A.6.1</strain>
    </source>
</reference>
<evidence type="ECO:0000259" key="7">
    <source>
        <dbReference type="PROSITE" id="PS50066"/>
    </source>
</evidence>
<dbReference type="GO" id="GO:0005634">
    <property type="term" value="C:nucleus"/>
    <property type="evidence" value="ECO:0007669"/>
    <property type="project" value="UniProtKB-SubCell"/>
</dbReference>
<dbReference type="OrthoDB" id="3551822at2759"/>
<accession>A0A1E1L8Y1</accession>
<dbReference type="InterPro" id="IPR036879">
    <property type="entry name" value="TF_MADSbox_sf"/>
</dbReference>
<dbReference type="GO" id="GO:0045944">
    <property type="term" value="P:positive regulation of transcription by RNA polymerase II"/>
    <property type="evidence" value="ECO:0007669"/>
    <property type="project" value="UniProtKB-ARBA"/>
</dbReference>
<keyword evidence="9" id="KW-1185">Reference proteome</keyword>
<evidence type="ECO:0000256" key="1">
    <source>
        <dbReference type="ARBA" id="ARBA00004123"/>
    </source>
</evidence>
<evidence type="ECO:0000256" key="3">
    <source>
        <dbReference type="ARBA" id="ARBA00023125"/>
    </source>
</evidence>